<dbReference type="CDD" id="cd03801">
    <property type="entry name" value="GT4_PimA-like"/>
    <property type="match status" value="1"/>
</dbReference>
<dbReference type="InterPro" id="IPR001296">
    <property type="entry name" value="Glyco_trans_1"/>
</dbReference>
<evidence type="ECO:0000313" key="3">
    <source>
        <dbReference type="Proteomes" id="UP001232063"/>
    </source>
</evidence>
<dbReference type="Gene3D" id="3.40.50.2000">
    <property type="entry name" value="Glycogen Phosphorylase B"/>
    <property type="match status" value="2"/>
</dbReference>
<dbReference type="SUPFAM" id="SSF53756">
    <property type="entry name" value="UDP-Glycosyltransferase/glycogen phosphorylase"/>
    <property type="match status" value="1"/>
</dbReference>
<dbReference type="EC" id="2.4.-.-" evidence="2"/>
<proteinExistence type="predicted"/>
<gene>
    <name evidence="2" type="ORF">QNI22_18440</name>
</gene>
<protein>
    <submittedName>
        <fullName evidence="2">Glycosyltransferase family 4 protein</fullName>
        <ecNumber evidence="2">2.4.-.-</ecNumber>
    </submittedName>
</protein>
<evidence type="ECO:0000313" key="2">
    <source>
        <dbReference type="EMBL" id="MDJ1502653.1"/>
    </source>
</evidence>
<dbReference type="GO" id="GO:0016757">
    <property type="term" value="F:glycosyltransferase activity"/>
    <property type="evidence" value="ECO:0007669"/>
    <property type="project" value="UniProtKB-KW"/>
</dbReference>
<accession>A0AAE3UHH5</accession>
<reference evidence="2" key="1">
    <citation type="submission" date="2023-05" db="EMBL/GenBank/DDBJ databases">
        <authorList>
            <person name="Zhang X."/>
        </authorList>
    </citation>
    <scope>NUCLEOTIDE SEQUENCE</scope>
    <source>
        <strain evidence="2">BD1B2-1</strain>
    </source>
</reference>
<name>A0AAE3UHH5_9BACT</name>
<keyword evidence="3" id="KW-1185">Reference proteome</keyword>
<dbReference type="RefSeq" id="WP_314512846.1">
    <property type="nucleotide sequence ID" value="NZ_JASJOU010000006.1"/>
</dbReference>
<keyword evidence="2" id="KW-0328">Glycosyltransferase</keyword>
<comment type="caution">
    <text evidence="2">The sequence shown here is derived from an EMBL/GenBank/DDBJ whole genome shotgun (WGS) entry which is preliminary data.</text>
</comment>
<organism evidence="2 3">
    <name type="scientific">Xanthocytophaga agilis</name>
    <dbReference type="NCBI Taxonomy" id="3048010"/>
    <lineage>
        <taxon>Bacteria</taxon>
        <taxon>Pseudomonadati</taxon>
        <taxon>Bacteroidota</taxon>
        <taxon>Cytophagia</taxon>
        <taxon>Cytophagales</taxon>
        <taxon>Rhodocytophagaceae</taxon>
        <taxon>Xanthocytophaga</taxon>
    </lineage>
</organism>
<sequence length="403" mass="46014">MLNSILFVSHEASRTGAPIVLLHFLKWLKQNTNIYFVILLKKDGELRSEFEAIAPTYLYPFPYTPLNGLKGKVIGNWNTYIGLPNYYKNLKKALEAHNIGLIYANSIESGKLLHFLSFLNCRVITHVHELEYAFHFTQKYNDPENFNYLFEYTNHYIAVANVVKKNLVEQHKIKEQVVDIVYEFVPDNITLTSNSSKIKQSLNIPDDAFIVGLSGTMDLRKGFDLLIQLVKEVYSQISTKDIYFIWVGGNFDSEYYFVANMDAERTNVNKFIRLIGPQKDPISYFSCFDIFTLLSREDPFPLVCLENALLSKPIICFEGGGGMPELVEENAGFVVPYLNISSMAQKIIYLKQNPSIRYTFGENAKKKVAHKYITSACAPQILNIIKKVNPGIEQPENAHNQSS</sequence>
<dbReference type="Proteomes" id="UP001232063">
    <property type="component" value="Unassembled WGS sequence"/>
</dbReference>
<feature type="domain" description="Glycosyl transferase family 1" evidence="1">
    <location>
        <begin position="196"/>
        <end position="366"/>
    </location>
</feature>
<evidence type="ECO:0000259" key="1">
    <source>
        <dbReference type="Pfam" id="PF00534"/>
    </source>
</evidence>
<dbReference type="AlphaFoldDB" id="A0AAE3UHH5"/>
<dbReference type="EMBL" id="JASJOU010000006">
    <property type="protein sequence ID" value="MDJ1502653.1"/>
    <property type="molecule type" value="Genomic_DNA"/>
</dbReference>
<dbReference type="Pfam" id="PF00534">
    <property type="entry name" value="Glycos_transf_1"/>
    <property type="match status" value="1"/>
</dbReference>
<dbReference type="PANTHER" id="PTHR12526">
    <property type="entry name" value="GLYCOSYLTRANSFERASE"/>
    <property type="match status" value="1"/>
</dbReference>
<keyword evidence="2" id="KW-0808">Transferase</keyword>